<dbReference type="STRING" id="520764.AN618_01460"/>
<dbReference type="PANTHER" id="PTHR43449">
    <property type="entry name" value="NUCLEOTIDYLTRANSFERASE"/>
    <property type="match status" value="1"/>
</dbReference>
<dbReference type="RefSeq" id="WP_066350835.1">
    <property type="nucleotide sequence ID" value="NZ_LOED01000001.1"/>
</dbReference>
<comment type="caution">
    <text evidence="2">The sequence shown here is derived from an EMBL/GenBank/DDBJ whole genome shotgun (WGS) entry which is preliminary data.</text>
</comment>
<proteinExistence type="predicted"/>
<dbReference type="EMBL" id="LOED01000001">
    <property type="protein sequence ID" value="KXG78808.1"/>
    <property type="molecule type" value="Genomic_DNA"/>
</dbReference>
<protein>
    <recommendedName>
        <fullName evidence="1">Polymerase beta nucleotidyltransferase domain-containing protein</fullName>
    </recommendedName>
</protein>
<dbReference type="SUPFAM" id="SSF81301">
    <property type="entry name" value="Nucleotidyltransferase"/>
    <property type="match status" value="1"/>
</dbReference>
<sequence>MLLNNQDGKGKGIHIDEKILNELRRIFEKYAVQKVLLFGSRARGDFKKTSDVDLAIFSENITDREFSLIVDEIDEIDTPLSFDVVHFEKLKKDSLKEKILKDGVLIYERKDN</sequence>
<evidence type="ECO:0000313" key="2">
    <source>
        <dbReference type="EMBL" id="KXG78808.1"/>
    </source>
</evidence>
<dbReference type="Pfam" id="PF18765">
    <property type="entry name" value="Polbeta"/>
    <property type="match status" value="1"/>
</dbReference>
<keyword evidence="3" id="KW-1185">Reference proteome</keyword>
<dbReference type="OrthoDB" id="9803106at2"/>
<evidence type="ECO:0000259" key="1">
    <source>
        <dbReference type="Pfam" id="PF18765"/>
    </source>
</evidence>
<reference evidence="2 3" key="1">
    <citation type="submission" date="2015-12" db="EMBL/GenBank/DDBJ databases">
        <title>Draft genome sequnece of Fervidicola ferrireducens strain Y170.</title>
        <authorList>
            <person name="Patel B.K."/>
        </authorList>
    </citation>
    <scope>NUCLEOTIDE SEQUENCE [LARGE SCALE GENOMIC DNA]</scope>
    <source>
        <strain evidence="2 3">Y170</strain>
    </source>
</reference>
<dbReference type="Gene3D" id="3.30.460.10">
    <property type="entry name" value="Beta Polymerase, domain 2"/>
    <property type="match status" value="1"/>
</dbReference>
<dbReference type="AlphaFoldDB" id="A0A140LE33"/>
<dbReference type="InterPro" id="IPR041633">
    <property type="entry name" value="Polbeta"/>
</dbReference>
<name>A0A140LE33_9FIRM</name>
<dbReference type="PANTHER" id="PTHR43449:SF1">
    <property type="entry name" value="POLYMERASE BETA NUCLEOTIDYLTRANSFERASE DOMAIN-CONTAINING PROTEIN"/>
    <property type="match status" value="1"/>
</dbReference>
<dbReference type="CDD" id="cd05403">
    <property type="entry name" value="NT_KNTase_like"/>
    <property type="match status" value="1"/>
</dbReference>
<gene>
    <name evidence="2" type="ORF">AN618_01460</name>
</gene>
<dbReference type="InterPro" id="IPR043519">
    <property type="entry name" value="NT_sf"/>
</dbReference>
<feature type="domain" description="Polymerase beta nucleotidyltransferase" evidence="1">
    <location>
        <begin position="21"/>
        <end position="111"/>
    </location>
</feature>
<dbReference type="InParanoid" id="A0A140LE33"/>
<organism evidence="2 3">
    <name type="scientific">Fervidicola ferrireducens</name>
    <dbReference type="NCBI Taxonomy" id="520764"/>
    <lineage>
        <taxon>Bacteria</taxon>
        <taxon>Bacillati</taxon>
        <taxon>Bacillota</taxon>
        <taxon>Clostridia</taxon>
        <taxon>Thermosediminibacterales</taxon>
        <taxon>Thermosediminibacteraceae</taxon>
        <taxon>Fervidicola</taxon>
    </lineage>
</organism>
<evidence type="ECO:0000313" key="3">
    <source>
        <dbReference type="Proteomes" id="UP000070427"/>
    </source>
</evidence>
<accession>A0A140LE33</accession>
<dbReference type="Proteomes" id="UP000070427">
    <property type="component" value="Unassembled WGS sequence"/>
</dbReference>